<dbReference type="AlphaFoldDB" id="A0A1F7X8U2"/>
<keyword evidence="2" id="KW-1133">Transmembrane helix</keyword>
<dbReference type="InterPro" id="IPR014717">
    <property type="entry name" value="Transl_elong_EF1B/ribsomal_bS6"/>
</dbReference>
<protein>
    <submittedName>
        <fullName evidence="3">Uncharacterized protein</fullName>
    </submittedName>
</protein>
<keyword evidence="2" id="KW-0812">Transmembrane</keyword>
<feature type="coiled-coil region" evidence="1">
    <location>
        <begin position="46"/>
        <end position="73"/>
    </location>
</feature>
<accession>A0A1F7X8U2</accession>
<dbReference type="Proteomes" id="UP000177053">
    <property type="component" value="Unassembled WGS sequence"/>
</dbReference>
<name>A0A1F7X8U2_9BACT</name>
<keyword evidence="2" id="KW-0472">Membrane</keyword>
<evidence type="ECO:0000313" key="3">
    <source>
        <dbReference type="EMBL" id="OGM11452.1"/>
    </source>
</evidence>
<dbReference type="Gene3D" id="3.30.70.60">
    <property type="match status" value="1"/>
</dbReference>
<keyword evidence="1" id="KW-0175">Coiled coil</keyword>
<sequence>MLIFGKEINQNSILNPNIRVMIIPSLSLIIIITLFIVVVKTSIPKISEQMNLVKNTDENVSKLNQKLDILREVKDKVLGYADTSLLAVPDENPILWKMAQLKSITSENEMHLLSRSVDVKETQGGGINDVEVIIAASGSLAKAMDYIKAVQNSSPISNIESVSIKRISENDVEVHFTVKTFHSRLPTKLPKISEPIKNLTSKEQDLLEDLSKLKAPEFTMLEPNGPFDRLDPFN</sequence>
<evidence type="ECO:0000313" key="4">
    <source>
        <dbReference type="Proteomes" id="UP000177053"/>
    </source>
</evidence>
<dbReference type="EMBL" id="MGFS01000016">
    <property type="protein sequence ID" value="OGM11452.1"/>
    <property type="molecule type" value="Genomic_DNA"/>
</dbReference>
<reference evidence="3 4" key="1">
    <citation type="journal article" date="2016" name="Nat. Commun.">
        <title>Thousands of microbial genomes shed light on interconnected biogeochemical processes in an aquifer system.</title>
        <authorList>
            <person name="Anantharaman K."/>
            <person name="Brown C.T."/>
            <person name="Hug L.A."/>
            <person name="Sharon I."/>
            <person name="Castelle C.J."/>
            <person name="Probst A.J."/>
            <person name="Thomas B.C."/>
            <person name="Singh A."/>
            <person name="Wilkins M.J."/>
            <person name="Karaoz U."/>
            <person name="Brodie E.L."/>
            <person name="Williams K.H."/>
            <person name="Hubbard S.S."/>
            <person name="Banfield J.F."/>
        </authorList>
    </citation>
    <scope>NUCLEOTIDE SEQUENCE [LARGE SCALE GENOMIC DNA]</scope>
</reference>
<evidence type="ECO:0000256" key="2">
    <source>
        <dbReference type="SAM" id="Phobius"/>
    </source>
</evidence>
<organism evidence="3 4">
    <name type="scientific">Candidatus Woesebacteria bacterium RBG_16_34_12</name>
    <dbReference type="NCBI Taxonomy" id="1802480"/>
    <lineage>
        <taxon>Bacteria</taxon>
        <taxon>Candidatus Woeseibacteriota</taxon>
    </lineage>
</organism>
<comment type="caution">
    <text evidence="3">The sequence shown here is derived from an EMBL/GenBank/DDBJ whole genome shotgun (WGS) entry which is preliminary data.</text>
</comment>
<evidence type="ECO:0000256" key="1">
    <source>
        <dbReference type="SAM" id="Coils"/>
    </source>
</evidence>
<proteinExistence type="predicted"/>
<feature type="transmembrane region" description="Helical" evidence="2">
    <location>
        <begin position="20"/>
        <end position="39"/>
    </location>
</feature>
<gene>
    <name evidence="3" type="ORF">A2Z22_00175</name>
</gene>